<feature type="transmembrane region" description="Helical" evidence="6">
    <location>
        <begin position="362"/>
        <end position="379"/>
    </location>
</feature>
<dbReference type="NCBIfam" id="TIGR00803">
    <property type="entry name" value="nst"/>
    <property type="match status" value="2"/>
</dbReference>
<evidence type="ECO:0000256" key="4">
    <source>
        <dbReference type="ARBA" id="ARBA00023136"/>
    </source>
</evidence>
<evidence type="ECO:0000256" key="5">
    <source>
        <dbReference type="SAM" id="MobiDB-lite"/>
    </source>
</evidence>
<feature type="transmembrane region" description="Helical" evidence="6">
    <location>
        <begin position="164"/>
        <end position="185"/>
    </location>
</feature>
<dbReference type="AlphaFoldDB" id="A0A9P8CSA5"/>
<gene>
    <name evidence="7" type="ORF">F5Z01DRAFT_742497</name>
</gene>
<dbReference type="PIRSF" id="PIRSF005799">
    <property type="entry name" value="UDP-gal_transpt"/>
    <property type="match status" value="1"/>
</dbReference>
<proteinExistence type="predicted"/>
<dbReference type="Pfam" id="PF04142">
    <property type="entry name" value="Nuc_sug_transp"/>
    <property type="match status" value="1"/>
</dbReference>
<comment type="subcellular location">
    <subcellularLocation>
        <location evidence="1">Membrane</location>
        <topology evidence="1">Multi-pass membrane protein</topology>
    </subcellularLocation>
</comment>
<dbReference type="GeneID" id="70297777"/>
<evidence type="ECO:0000256" key="2">
    <source>
        <dbReference type="ARBA" id="ARBA00022692"/>
    </source>
</evidence>
<keyword evidence="8" id="KW-1185">Reference proteome</keyword>
<dbReference type="EMBL" id="MU251250">
    <property type="protein sequence ID" value="KAG9255556.1"/>
    <property type="molecule type" value="Genomic_DNA"/>
</dbReference>
<feature type="transmembrane region" description="Helical" evidence="6">
    <location>
        <begin position="277"/>
        <end position="295"/>
    </location>
</feature>
<dbReference type="Proteomes" id="UP000887229">
    <property type="component" value="Unassembled WGS sequence"/>
</dbReference>
<dbReference type="InterPro" id="IPR037185">
    <property type="entry name" value="EmrE-like"/>
</dbReference>
<dbReference type="OrthoDB" id="408493at2759"/>
<keyword evidence="2 6" id="KW-0812">Transmembrane</keyword>
<keyword evidence="3 6" id="KW-1133">Transmembrane helix</keyword>
<reference evidence="7" key="1">
    <citation type="journal article" date="2021" name="IMA Fungus">
        <title>Genomic characterization of three marine fungi, including Emericellopsis atlantica sp. nov. with signatures of a generalist lifestyle and marine biomass degradation.</title>
        <authorList>
            <person name="Hagestad O.C."/>
            <person name="Hou L."/>
            <person name="Andersen J.H."/>
            <person name="Hansen E.H."/>
            <person name="Altermark B."/>
            <person name="Li C."/>
            <person name="Kuhnert E."/>
            <person name="Cox R.J."/>
            <person name="Crous P.W."/>
            <person name="Spatafora J.W."/>
            <person name="Lail K."/>
            <person name="Amirebrahimi M."/>
            <person name="Lipzen A."/>
            <person name="Pangilinan J."/>
            <person name="Andreopoulos W."/>
            <person name="Hayes R.D."/>
            <person name="Ng V."/>
            <person name="Grigoriev I.V."/>
            <person name="Jackson S.A."/>
            <person name="Sutton T.D.S."/>
            <person name="Dobson A.D.W."/>
            <person name="Rama T."/>
        </authorList>
    </citation>
    <scope>NUCLEOTIDE SEQUENCE</scope>
    <source>
        <strain evidence="7">TS7</strain>
    </source>
</reference>
<feature type="transmembrane region" description="Helical" evidence="6">
    <location>
        <begin position="307"/>
        <end position="329"/>
    </location>
</feature>
<sequence>MTFLTPLIRRGGSSSKRASLITARSPFLTVQNSALILIMHYSRIMPSSGDHRYFTSTAVFLNELVKLSLSLCLAINETSESLAPDTPLTTLLEQVYNSVFGGDGWKLAIPAAGYTLQNLLQYVAISNLDAVQFQVLYQLKILTTAIFSVTLLRKQLGTKRWLSLVVLTLGVCVVSMPTSMTGSFLSDTSDSFFPRSIHDMGTASPELYAPKNLRKRSATYQGVTEDLGPPEPTMNYSAGVIAVLVAGAVSGVTGVYFEKLIKEGPSQPSLWIRNVQLSTYSVIMAFFMGIVYQDGAGIREHGFFEGYNWVVWTAVVLQAVGGMVASVVIRDADNIVKNFATSISIVLSLLVSVFLFDFRLTWTYVIGTGMVLLSMHLYSTPHRPIPGHRPKPIRIVSLDKPAVTPLHTPRLGGPSPHLTATHLDPFDMKGLGSTSSRPESPMLPRIPSRSDIKRAD</sequence>
<dbReference type="InterPro" id="IPR007271">
    <property type="entry name" value="Nuc_sug_transpt"/>
</dbReference>
<evidence type="ECO:0000256" key="6">
    <source>
        <dbReference type="SAM" id="Phobius"/>
    </source>
</evidence>
<comment type="caution">
    <text evidence="7">The sequence shown here is derived from an EMBL/GenBank/DDBJ whole genome shotgun (WGS) entry which is preliminary data.</text>
</comment>
<feature type="region of interest" description="Disordered" evidence="5">
    <location>
        <begin position="429"/>
        <end position="456"/>
    </location>
</feature>
<evidence type="ECO:0000313" key="7">
    <source>
        <dbReference type="EMBL" id="KAG9255556.1"/>
    </source>
</evidence>
<protein>
    <submittedName>
        <fullName evidence="7">Nucleotide-sugar transporter-domain-containing protein</fullName>
    </submittedName>
</protein>
<dbReference type="RefSeq" id="XP_046119480.1">
    <property type="nucleotide sequence ID" value="XM_046266874.1"/>
</dbReference>
<dbReference type="SUPFAM" id="SSF103481">
    <property type="entry name" value="Multidrug resistance efflux transporter EmrE"/>
    <property type="match status" value="1"/>
</dbReference>
<dbReference type="GO" id="GO:0000139">
    <property type="term" value="C:Golgi membrane"/>
    <property type="evidence" value="ECO:0007669"/>
    <property type="project" value="InterPro"/>
</dbReference>
<evidence type="ECO:0000313" key="8">
    <source>
        <dbReference type="Proteomes" id="UP000887229"/>
    </source>
</evidence>
<dbReference type="GO" id="GO:0015165">
    <property type="term" value="F:pyrimidine nucleotide-sugar transmembrane transporter activity"/>
    <property type="evidence" value="ECO:0007669"/>
    <property type="project" value="InterPro"/>
</dbReference>
<keyword evidence="4 6" id="KW-0472">Membrane</keyword>
<evidence type="ECO:0000256" key="1">
    <source>
        <dbReference type="ARBA" id="ARBA00004141"/>
    </source>
</evidence>
<accession>A0A9P8CSA5</accession>
<feature type="transmembrane region" description="Helical" evidence="6">
    <location>
        <begin position="236"/>
        <end position="257"/>
    </location>
</feature>
<dbReference type="PANTHER" id="PTHR10231">
    <property type="entry name" value="NUCLEOTIDE-SUGAR TRANSMEMBRANE TRANSPORTER"/>
    <property type="match status" value="1"/>
</dbReference>
<feature type="transmembrane region" description="Helical" evidence="6">
    <location>
        <begin position="336"/>
        <end position="356"/>
    </location>
</feature>
<name>A0A9P8CSA5_9HYPO</name>
<organism evidence="7 8">
    <name type="scientific">Emericellopsis atlantica</name>
    <dbReference type="NCBI Taxonomy" id="2614577"/>
    <lineage>
        <taxon>Eukaryota</taxon>
        <taxon>Fungi</taxon>
        <taxon>Dikarya</taxon>
        <taxon>Ascomycota</taxon>
        <taxon>Pezizomycotina</taxon>
        <taxon>Sordariomycetes</taxon>
        <taxon>Hypocreomycetidae</taxon>
        <taxon>Hypocreales</taxon>
        <taxon>Bionectriaceae</taxon>
        <taxon>Emericellopsis</taxon>
    </lineage>
</organism>
<evidence type="ECO:0000256" key="3">
    <source>
        <dbReference type="ARBA" id="ARBA00022989"/>
    </source>
</evidence>